<keyword evidence="5" id="KW-0479">Metal-binding</keyword>
<feature type="domain" description="dUTPase-like" evidence="6">
    <location>
        <begin position="16"/>
        <end position="152"/>
    </location>
</feature>
<dbReference type="NCBIfam" id="NF001862">
    <property type="entry name" value="PRK00601.1"/>
    <property type="match status" value="1"/>
</dbReference>
<dbReference type="RefSeq" id="WP_182552340.1">
    <property type="nucleotide sequence ID" value="NZ_JACGXN010000016.1"/>
</dbReference>
<evidence type="ECO:0000256" key="1">
    <source>
        <dbReference type="ARBA" id="ARBA00006581"/>
    </source>
</evidence>
<dbReference type="NCBIfam" id="TIGR00576">
    <property type="entry name" value="dut"/>
    <property type="match status" value="1"/>
</dbReference>
<gene>
    <name evidence="5" type="primary">dut</name>
    <name evidence="7" type="ORF">FHW16_005543</name>
</gene>
<evidence type="ECO:0000256" key="2">
    <source>
        <dbReference type="ARBA" id="ARBA00022801"/>
    </source>
</evidence>
<organism evidence="7 8">
    <name type="scientific">Phyllobacterium myrsinacearum</name>
    <dbReference type="NCBI Taxonomy" id="28101"/>
    <lineage>
        <taxon>Bacteria</taxon>
        <taxon>Pseudomonadati</taxon>
        <taxon>Pseudomonadota</taxon>
        <taxon>Alphaproteobacteria</taxon>
        <taxon>Hyphomicrobiales</taxon>
        <taxon>Phyllobacteriaceae</taxon>
        <taxon>Phyllobacterium</taxon>
    </lineage>
</organism>
<name>A0A839EUD9_9HYPH</name>
<feature type="binding site" evidence="5">
    <location>
        <position position="85"/>
    </location>
    <ligand>
        <name>substrate</name>
    </ligand>
</feature>
<feature type="binding site" evidence="5">
    <location>
        <begin position="89"/>
        <end position="91"/>
    </location>
    <ligand>
        <name>substrate</name>
    </ligand>
</feature>
<dbReference type="GO" id="GO:0006226">
    <property type="term" value="P:dUMP biosynthetic process"/>
    <property type="evidence" value="ECO:0007669"/>
    <property type="project" value="UniProtKB-UniRule"/>
</dbReference>
<evidence type="ECO:0000313" key="7">
    <source>
        <dbReference type="EMBL" id="MBA8881798.1"/>
    </source>
</evidence>
<evidence type="ECO:0000256" key="3">
    <source>
        <dbReference type="ARBA" id="ARBA00023080"/>
    </source>
</evidence>
<dbReference type="GO" id="GO:0046081">
    <property type="term" value="P:dUTP catabolic process"/>
    <property type="evidence" value="ECO:0007669"/>
    <property type="project" value="InterPro"/>
</dbReference>
<comment type="function">
    <text evidence="5">This enzyme is involved in nucleotide metabolism: it produces dUMP, the immediate precursor of thymidine nucleotides and it decreases the intracellular concentration of dUTP so that uracil cannot be incorporated into DNA.</text>
</comment>
<evidence type="ECO:0000313" key="8">
    <source>
        <dbReference type="Proteomes" id="UP000549052"/>
    </source>
</evidence>
<dbReference type="InterPro" id="IPR029054">
    <property type="entry name" value="dUTPase-like"/>
</dbReference>
<dbReference type="Gene3D" id="2.70.40.10">
    <property type="match status" value="1"/>
</dbReference>
<comment type="pathway">
    <text evidence="5">Pyrimidine metabolism; dUMP biosynthesis; dUMP from dCTP (dUTP route): step 2/2.</text>
</comment>
<evidence type="ECO:0000256" key="5">
    <source>
        <dbReference type="HAMAP-Rule" id="MF_00116"/>
    </source>
</evidence>
<dbReference type="InterPro" id="IPR033704">
    <property type="entry name" value="dUTPase_trimeric"/>
</dbReference>
<accession>A0A839EUD9</accession>
<dbReference type="Pfam" id="PF00692">
    <property type="entry name" value="dUTPase"/>
    <property type="match status" value="1"/>
</dbReference>
<dbReference type="GO" id="GO:0004170">
    <property type="term" value="F:dUTP diphosphatase activity"/>
    <property type="evidence" value="ECO:0007669"/>
    <property type="project" value="UniProtKB-UniRule"/>
</dbReference>
<dbReference type="HAMAP" id="MF_00116">
    <property type="entry name" value="dUTPase_bact"/>
    <property type="match status" value="1"/>
</dbReference>
<reference evidence="7 8" key="1">
    <citation type="submission" date="2020-07" db="EMBL/GenBank/DDBJ databases">
        <title>Genomic Encyclopedia of Type Strains, Phase IV (KMG-V): Genome sequencing to study the core and pangenomes of soil and plant-associated prokaryotes.</title>
        <authorList>
            <person name="Whitman W."/>
        </authorList>
    </citation>
    <scope>NUCLEOTIDE SEQUENCE [LARGE SCALE GENOMIC DNA]</scope>
    <source>
        <strain evidence="7 8">AN3</strain>
    </source>
</reference>
<dbReference type="UniPathway" id="UPA00610">
    <property type="reaction ID" value="UER00666"/>
</dbReference>
<dbReference type="CDD" id="cd07557">
    <property type="entry name" value="trimeric_dUTPase"/>
    <property type="match status" value="1"/>
</dbReference>
<comment type="caution">
    <text evidence="5">Lacks conserved residue(s) required for the propagation of feature annotation.</text>
</comment>
<feature type="binding site" evidence="5">
    <location>
        <begin position="72"/>
        <end position="74"/>
    </location>
    <ligand>
        <name>substrate</name>
    </ligand>
</feature>
<dbReference type="InterPro" id="IPR036157">
    <property type="entry name" value="dUTPase-like_sf"/>
</dbReference>
<dbReference type="GO" id="GO:0000287">
    <property type="term" value="F:magnesium ion binding"/>
    <property type="evidence" value="ECO:0007669"/>
    <property type="project" value="UniProtKB-UniRule"/>
</dbReference>
<evidence type="ECO:0000259" key="6">
    <source>
        <dbReference type="Pfam" id="PF00692"/>
    </source>
</evidence>
<comment type="cofactor">
    <cofactor evidence="5">
        <name>Mg(2+)</name>
        <dbReference type="ChEBI" id="CHEBI:18420"/>
    </cofactor>
</comment>
<sequence length="155" mass="16716">MSIYTLPVKVQRTHERAKLPVYSSKEAAGADLHAMINNKIEKEVIAPGQTRLIQTGLKIELPEGTEAQVRSRSGLALKKSIIVLNAPGTIDSDYRGEIGVIIHNAGNEDFWVSHGDRIAQLVIAPVLRGVFEEAAEIQSITDRGEGGFGSTGVQS</sequence>
<keyword evidence="2 5" id="KW-0378">Hydrolase</keyword>
<keyword evidence="8" id="KW-1185">Reference proteome</keyword>
<dbReference type="PANTHER" id="PTHR11241">
    <property type="entry name" value="DEOXYURIDINE 5'-TRIPHOSPHATE NUCLEOTIDOHYDROLASE"/>
    <property type="match status" value="1"/>
</dbReference>
<dbReference type="EMBL" id="JACGXN010000016">
    <property type="protein sequence ID" value="MBA8881798.1"/>
    <property type="molecule type" value="Genomic_DNA"/>
</dbReference>
<keyword evidence="3 5" id="KW-0546">Nucleotide metabolism</keyword>
<dbReference type="SUPFAM" id="SSF51283">
    <property type="entry name" value="dUTPase-like"/>
    <property type="match status" value="1"/>
</dbReference>
<comment type="catalytic activity">
    <reaction evidence="4 5">
        <text>dUTP + H2O = dUMP + diphosphate + H(+)</text>
        <dbReference type="Rhea" id="RHEA:10248"/>
        <dbReference type="ChEBI" id="CHEBI:15377"/>
        <dbReference type="ChEBI" id="CHEBI:15378"/>
        <dbReference type="ChEBI" id="CHEBI:33019"/>
        <dbReference type="ChEBI" id="CHEBI:61555"/>
        <dbReference type="ChEBI" id="CHEBI:246422"/>
        <dbReference type="EC" id="3.6.1.23"/>
    </reaction>
</comment>
<evidence type="ECO:0000256" key="4">
    <source>
        <dbReference type="ARBA" id="ARBA00047686"/>
    </source>
</evidence>
<dbReference type="EC" id="3.6.1.23" evidence="5"/>
<dbReference type="PANTHER" id="PTHR11241:SF0">
    <property type="entry name" value="DEOXYURIDINE 5'-TRIPHOSPHATE NUCLEOTIDOHYDROLASE"/>
    <property type="match status" value="1"/>
</dbReference>
<dbReference type="AlphaFoldDB" id="A0A839EUD9"/>
<proteinExistence type="inferred from homology"/>
<dbReference type="InterPro" id="IPR008181">
    <property type="entry name" value="dUTPase"/>
</dbReference>
<keyword evidence="5" id="KW-0460">Magnesium</keyword>
<dbReference type="Proteomes" id="UP000549052">
    <property type="component" value="Unassembled WGS sequence"/>
</dbReference>
<comment type="caution">
    <text evidence="7">The sequence shown here is derived from an EMBL/GenBank/DDBJ whole genome shotgun (WGS) entry which is preliminary data.</text>
</comment>
<comment type="similarity">
    <text evidence="1 5">Belongs to the dUTPase family.</text>
</comment>
<protein>
    <recommendedName>
        <fullName evidence="5">Deoxyuridine 5'-triphosphate nucleotidohydrolase</fullName>
        <shortName evidence="5">dUTPase</shortName>
        <ecNumber evidence="5">3.6.1.23</ecNumber>
    </recommendedName>
    <alternativeName>
        <fullName evidence="5">dUTP pyrophosphatase</fullName>
    </alternativeName>
</protein>